<organism evidence="3 4">
    <name type="scientific">Brucella intermedia 229E</name>
    <dbReference type="NCBI Taxonomy" id="1337887"/>
    <lineage>
        <taxon>Bacteria</taxon>
        <taxon>Pseudomonadati</taxon>
        <taxon>Pseudomonadota</taxon>
        <taxon>Alphaproteobacteria</taxon>
        <taxon>Hyphomicrobiales</taxon>
        <taxon>Brucellaceae</taxon>
        <taxon>Brucella/Ochrobactrum group</taxon>
        <taxon>Brucella</taxon>
    </lineage>
</organism>
<dbReference type="PATRIC" id="fig|1337887.3.peg.3196"/>
<evidence type="ECO:0000256" key="1">
    <source>
        <dbReference type="SAM" id="Phobius"/>
    </source>
</evidence>
<protein>
    <recommendedName>
        <fullName evidence="2">Acyltransferase 3 domain-containing protein</fullName>
    </recommendedName>
</protein>
<evidence type="ECO:0000259" key="2">
    <source>
        <dbReference type="Pfam" id="PF01757"/>
    </source>
</evidence>
<evidence type="ECO:0000313" key="3">
    <source>
        <dbReference type="EMBL" id="ERM01337.1"/>
    </source>
</evidence>
<dbReference type="Proteomes" id="UP000016842">
    <property type="component" value="Unassembled WGS sequence"/>
</dbReference>
<dbReference type="Pfam" id="PF01757">
    <property type="entry name" value="Acyl_transf_3"/>
    <property type="match status" value="1"/>
</dbReference>
<name>U4VEU8_9HYPH</name>
<keyword evidence="1" id="KW-0812">Transmembrane</keyword>
<evidence type="ECO:0000313" key="4">
    <source>
        <dbReference type="Proteomes" id="UP000016842"/>
    </source>
</evidence>
<dbReference type="InterPro" id="IPR002656">
    <property type="entry name" value="Acyl_transf_3_dom"/>
</dbReference>
<reference evidence="3 4" key="1">
    <citation type="journal article" date="2014" name="FEMS Microbiol. Lett.">
        <title>Genome sequencing analysis reveals virulence-related gene content of Ochrobactrum intermedium strain 229E, a urease-positive strain isolated from the human gastric niche.</title>
        <authorList>
            <person name="Kulkarni G.J."/>
            <person name="Shetty S."/>
            <person name="Dharne M.S."/>
            <person name="Shouche Y.S."/>
        </authorList>
    </citation>
    <scope>NUCLEOTIDE SEQUENCE [LARGE SCALE GENOMIC DNA]</scope>
    <source>
        <strain evidence="3 4">229E</strain>
    </source>
</reference>
<keyword evidence="1" id="KW-1133">Transmembrane helix</keyword>
<dbReference type="GO" id="GO:0016747">
    <property type="term" value="F:acyltransferase activity, transferring groups other than amino-acyl groups"/>
    <property type="evidence" value="ECO:0007669"/>
    <property type="project" value="InterPro"/>
</dbReference>
<feature type="domain" description="Acyltransferase 3" evidence="2">
    <location>
        <begin position="26"/>
        <end position="146"/>
    </location>
</feature>
<dbReference type="EMBL" id="ASXJ01000179">
    <property type="protein sequence ID" value="ERM01337.1"/>
    <property type="molecule type" value="Genomic_DNA"/>
</dbReference>
<sequence length="150" mass="17107">MPHQDDGRCQSAQRIKFGIASRLGMYRHFVNIWPYDAMGGPYFFILLRSPLRFFFAAHEAVLLFFLLSGFVLTLPFMNHAPSYPAYLIRRTCRIYLPYLVALSLALVGALFLNGPIPQLSNWFNLTWTTPVTPQTIAQHLLFIGAIPMAK</sequence>
<keyword evidence="1" id="KW-0472">Membrane</keyword>
<accession>U4VEU8</accession>
<comment type="caution">
    <text evidence="3">The sequence shown here is derived from an EMBL/GenBank/DDBJ whole genome shotgun (WGS) entry which is preliminary data.</text>
</comment>
<gene>
    <name evidence="3" type="ORF">Q644_22290</name>
</gene>
<feature type="transmembrane region" description="Helical" evidence="1">
    <location>
        <begin position="95"/>
        <end position="116"/>
    </location>
</feature>
<feature type="transmembrane region" description="Helical" evidence="1">
    <location>
        <begin position="53"/>
        <end position="74"/>
    </location>
</feature>
<dbReference type="AlphaFoldDB" id="U4VEU8"/>
<proteinExistence type="predicted"/>